<dbReference type="SUPFAM" id="SSF51445">
    <property type="entry name" value="(Trans)glycosidases"/>
    <property type="match status" value="1"/>
</dbReference>
<evidence type="ECO:0000256" key="2">
    <source>
        <dbReference type="ARBA" id="ARBA00004834"/>
    </source>
</evidence>
<comment type="similarity">
    <text evidence="3">Belongs to the glycosyl hydrolase 51 family.</text>
</comment>
<protein>
    <recommendedName>
        <fullName evidence="4">non-reducing end alpha-L-arabinofuranosidase</fullName>
        <ecNumber evidence="4">3.2.1.55</ecNumber>
    </recommendedName>
</protein>
<comment type="caution">
    <text evidence="10">The sequence shown here is derived from an EMBL/GenBank/DDBJ whole genome shotgun (WGS) entry which is preliminary data.</text>
</comment>
<gene>
    <name evidence="10" type="ORF">IM811_008726</name>
</gene>
<dbReference type="Pfam" id="PF22848">
    <property type="entry name" value="ASD1_dom"/>
    <property type="match status" value="1"/>
</dbReference>
<dbReference type="EMBL" id="JADCTT010000002">
    <property type="protein sequence ID" value="KAF9757782.1"/>
    <property type="molecule type" value="Genomic_DNA"/>
</dbReference>
<sequence>MKSFALAALASQILPVFGFEIKVGASGGNATSGHQYGFLHEDINNSGEGGIYAELIRNRAFQYSDKFPVSLDAWHSFNNANLALNRLDTPLSKALPVSVTVSPGSNSSGPAGLFNDGFWGIDVRQQAYTGTFWVYGAYEGVFTAELRSALEDDKVFGSVEVESKATAGEWVEHTFELVPGEDAPNSNNTFALLFDPAGLAEGEESLDFNLISLFPPTYKGRKNGLRIDIAEALAGLHPSMLRFPGGNMLEGLTNTTYWNWKDTLGPLKDRPGFQGVWGYQQTHGLGIMEYLEWAEDMELEIVVGVWAGLALDGGLTSEEDFQAVIDDGLDEIEFICGSVDTKWGAVRAELGHPEPFPLRYVEIGNEDWLAGYPAGWDSYKEYRFPLFLKAINEAYPDIVVISSGSTHDGYNPIPSPGIGDYHPYRTPNALVDEFDLFDNDSGHIVGEVAATHPNGGTGWSGNLMPFPWWIGTVGEAVSLIGYERNADRIPATFYAPVLRNMNRWQWAVTIVQFAADPRLTTRSTSWYVWELFAAHPMTHTLPAEGEFDPLYYVSGTNEDKGSYIWKGAVYNTTNHENVSVSVSFEGVQAGAQAQLTVLGDPFAYNDPHTGVNIVSKDTVVLSAGDGGAFEFQLPELSVAVLDTEKKEK</sequence>
<feature type="signal peptide" evidence="8">
    <location>
        <begin position="1"/>
        <end position="18"/>
    </location>
</feature>
<dbReference type="AlphaFoldDB" id="A0A8H7TSP0"/>
<dbReference type="Pfam" id="PF06964">
    <property type="entry name" value="Alpha-L-AF_C"/>
    <property type="match status" value="1"/>
</dbReference>
<comment type="catalytic activity">
    <reaction evidence="1">
        <text>Hydrolysis of terminal non-reducing alpha-L-arabinofuranoside residues in alpha-L-arabinosides.</text>
        <dbReference type="EC" id="3.2.1.55"/>
    </reaction>
</comment>
<dbReference type="EC" id="3.2.1.55" evidence="4"/>
<dbReference type="SMART" id="SM00813">
    <property type="entry name" value="Alpha-L-AF_C"/>
    <property type="match status" value="1"/>
</dbReference>
<dbReference type="InterPro" id="IPR051563">
    <property type="entry name" value="Glycosyl_Hydrolase_51"/>
</dbReference>
<comment type="pathway">
    <text evidence="2">Glycan metabolism; L-arabinan degradation.</text>
</comment>
<reference evidence="10" key="1">
    <citation type="submission" date="2020-10" db="EMBL/GenBank/DDBJ databases">
        <title>High-Quality Genome Resource of Clonostachys rosea strain S41 by Oxford Nanopore Long-Read Sequencing.</title>
        <authorList>
            <person name="Wang H."/>
        </authorList>
    </citation>
    <scope>NUCLEOTIDE SEQUENCE</scope>
    <source>
        <strain evidence="10">S41</strain>
    </source>
</reference>
<dbReference type="InterPro" id="IPR055235">
    <property type="entry name" value="ASD1_cat"/>
</dbReference>
<keyword evidence="6" id="KW-0378">Hydrolase</keyword>
<feature type="domain" description="Alpha-L-arabinofuranosidase C-terminal" evidence="9">
    <location>
        <begin position="468"/>
        <end position="637"/>
    </location>
</feature>
<dbReference type="Proteomes" id="UP000616885">
    <property type="component" value="Unassembled WGS sequence"/>
</dbReference>
<proteinExistence type="inferred from homology"/>
<evidence type="ECO:0000256" key="4">
    <source>
        <dbReference type="ARBA" id="ARBA00012670"/>
    </source>
</evidence>
<evidence type="ECO:0000259" key="9">
    <source>
        <dbReference type="SMART" id="SM00813"/>
    </source>
</evidence>
<dbReference type="InterPro" id="IPR017853">
    <property type="entry name" value="GH"/>
</dbReference>
<dbReference type="Gene3D" id="3.20.20.80">
    <property type="entry name" value="Glycosidases"/>
    <property type="match status" value="1"/>
</dbReference>
<name>A0A8H7TSP0_BIOOC</name>
<accession>A0A8H7TSP0</accession>
<evidence type="ECO:0000256" key="7">
    <source>
        <dbReference type="ARBA" id="ARBA00023180"/>
    </source>
</evidence>
<evidence type="ECO:0000256" key="1">
    <source>
        <dbReference type="ARBA" id="ARBA00001462"/>
    </source>
</evidence>
<evidence type="ECO:0000256" key="6">
    <source>
        <dbReference type="ARBA" id="ARBA00022801"/>
    </source>
</evidence>
<organism evidence="10 11">
    <name type="scientific">Bionectria ochroleuca</name>
    <name type="common">Gliocladium roseum</name>
    <dbReference type="NCBI Taxonomy" id="29856"/>
    <lineage>
        <taxon>Eukaryota</taxon>
        <taxon>Fungi</taxon>
        <taxon>Dikarya</taxon>
        <taxon>Ascomycota</taxon>
        <taxon>Pezizomycotina</taxon>
        <taxon>Sordariomycetes</taxon>
        <taxon>Hypocreomycetidae</taxon>
        <taxon>Hypocreales</taxon>
        <taxon>Bionectriaceae</taxon>
        <taxon>Clonostachys</taxon>
    </lineage>
</organism>
<dbReference type="GO" id="GO:0046556">
    <property type="term" value="F:alpha-L-arabinofuranosidase activity"/>
    <property type="evidence" value="ECO:0007669"/>
    <property type="project" value="UniProtKB-EC"/>
</dbReference>
<dbReference type="PANTHER" id="PTHR31776:SF0">
    <property type="entry name" value="ALPHA-L-ARABINOFURANOSIDASE 1"/>
    <property type="match status" value="1"/>
</dbReference>
<evidence type="ECO:0000313" key="10">
    <source>
        <dbReference type="EMBL" id="KAF9757782.1"/>
    </source>
</evidence>
<dbReference type="UniPathway" id="UPA00667"/>
<dbReference type="InterPro" id="IPR010720">
    <property type="entry name" value="Alpha-L-AF_C"/>
</dbReference>
<evidence type="ECO:0000313" key="11">
    <source>
        <dbReference type="Proteomes" id="UP000616885"/>
    </source>
</evidence>
<dbReference type="PANTHER" id="PTHR31776">
    <property type="entry name" value="ALPHA-L-ARABINOFURANOSIDASE 1"/>
    <property type="match status" value="1"/>
</dbReference>
<evidence type="ECO:0000256" key="8">
    <source>
        <dbReference type="SAM" id="SignalP"/>
    </source>
</evidence>
<keyword evidence="7" id="KW-0325">Glycoprotein</keyword>
<feature type="chain" id="PRO_5034226190" description="non-reducing end alpha-L-arabinofuranosidase" evidence="8">
    <location>
        <begin position="19"/>
        <end position="648"/>
    </location>
</feature>
<keyword evidence="5 8" id="KW-0732">Signal</keyword>
<evidence type="ECO:0000256" key="3">
    <source>
        <dbReference type="ARBA" id="ARBA00007186"/>
    </source>
</evidence>
<dbReference type="GO" id="GO:0031222">
    <property type="term" value="P:arabinan catabolic process"/>
    <property type="evidence" value="ECO:0007669"/>
    <property type="project" value="UniProtKB-UniPathway"/>
</dbReference>
<dbReference type="GO" id="GO:0046373">
    <property type="term" value="P:L-arabinose metabolic process"/>
    <property type="evidence" value="ECO:0007669"/>
    <property type="project" value="InterPro"/>
</dbReference>
<evidence type="ECO:0000256" key="5">
    <source>
        <dbReference type="ARBA" id="ARBA00022729"/>
    </source>
</evidence>